<name>A0AAW2ZM53_9EUKA</name>
<comment type="caution">
    <text evidence="1">The sequence shown here is derived from an EMBL/GenBank/DDBJ whole genome shotgun (WGS) entry which is preliminary data.</text>
</comment>
<evidence type="ECO:0000313" key="2">
    <source>
        <dbReference type="Proteomes" id="UP001431209"/>
    </source>
</evidence>
<dbReference type="Proteomes" id="UP001431209">
    <property type="component" value="Unassembled WGS sequence"/>
</dbReference>
<organism evidence="1 2">
    <name type="scientific">Acrasis kona</name>
    <dbReference type="NCBI Taxonomy" id="1008807"/>
    <lineage>
        <taxon>Eukaryota</taxon>
        <taxon>Discoba</taxon>
        <taxon>Heterolobosea</taxon>
        <taxon>Tetramitia</taxon>
        <taxon>Eutetramitia</taxon>
        <taxon>Acrasidae</taxon>
        <taxon>Acrasis</taxon>
    </lineage>
</organism>
<reference evidence="1 2" key="1">
    <citation type="submission" date="2024-03" db="EMBL/GenBank/DDBJ databases">
        <title>The Acrasis kona genome and developmental transcriptomes reveal deep origins of eukaryotic multicellular pathways.</title>
        <authorList>
            <person name="Sheikh S."/>
            <person name="Fu C.-J."/>
            <person name="Brown M.W."/>
            <person name="Baldauf S.L."/>
        </authorList>
    </citation>
    <scope>NUCLEOTIDE SEQUENCE [LARGE SCALE GENOMIC DNA]</scope>
    <source>
        <strain evidence="1 2">ATCC MYA-3509</strain>
    </source>
</reference>
<protein>
    <submittedName>
        <fullName evidence="1">InfB</fullName>
    </submittedName>
</protein>
<feature type="non-terminal residue" evidence="1">
    <location>
        <position position="210"/>
    </location>
</feature>
<evidence type="ECO:0000313" key="1">
    <source>
        <dbReference type="EMBL" id="KAL0490377.1"/>
    </source>
</evidence>
<gene>
    <name evidence="1" type="ORF">AKO1_003192</name>
</gene>
<dbReference type="AlphaFoldDB" id="A0AAW2ZM53"/>
<proteinExistence type="predicted"/>
<keyword evidence="2" id="KW-1185">Reference proteome</keyword>
<accession>A0AAW2ZM53</accession>
<sequence length="210" mass="23956">MKLEPGKYKLHFNSLNGQPFQVDCDCPEGGFTRLLEDVTSPVTTESCIIPLDTKEKDVVLNVSITGKKVDGEATFEFKVLQCINTGDLRLIEDSEKRIVVQQFQEIVDESFEKESLSELETIVKMIQHKGVNSGFGNVLEYAQKHRKALKKLLKKRNQANEIFRREVASRDPSLPALSKVLNDLTTLSDYYFNSIEVRINTREIETLLME</sequence>
<dbReference type="EMBL" id="JAOPGA020001681">
    <property type="protein sequence ID" value="KAL0490377.1"/>
    <property type="molecule type" value="Genomic_DNA"/>
</dbReference>